<dbReference type="Proteomes" id="UP001281147">
    <property type="component" value="Unassembled WGS sequence"/>
</dbReference>
<dbReference type="EMBL" id="JAUTXU010000040">
    <property type="protein sequence ID" value="KAK3716796.1"/>
    <property type="molecule type" value="Genomic_DNA"/>
</dbReference>
<protein>
    <submittedName>
        <fullName evidence="1">Peptidyl-prolyl isomerase cwc27</fullName>
        <ecNumber evidence="1">5.2.1.8</ecNumber>
    </submittedName>
</protein>
<reference evidence="1" key="1">
    <citation type="submission" date="2023-07" db="EMBL/GenBank/DDBJ databases">
        <title>Black Yeasts Isolated from many extreme environments.</title>
        <authorList>
            <person name="Coleine C."/>
            <person name="Stajich J.E."/>
            <person name="Selbmann L."/>
        </authorList>
    </citation>
    <scope>NUCLEOTIDE SEQUENCE</scope>
    <source>
        <strain evidence="1">CCFEE 5714</strain>
    </source>
</reference>
<dbReference type="EC" id="5.2.1.8" evidence="1"/>
<keyword evidence="2" id="KW-1185">Reference proteome</keyword>
<keyword evidence="1" id="KW-0413">Isomerase</keyword>
<accession>A0ACC3NH25</accession>
<comment type="caution">
    <text evidence="1">The sequence shown here is derived from an EMBL/GenBank/DDBJ whole genome shotgun (WGS) entry which is preliminary data.</text>
</comment>
<evidence type="ECO:0000313" key="2">
    <source>
        <dbReference type="Proteomes" id="UP001281147"/>
    </source>
</evidence>
<sequence>MSSLYNLEPQPTAKVILQTTSGDLSIELFGKQTPLASRNFLQHCLDGYYTGSIFHRLVPGFIVQGGDPTGTGSGGISAISDGEPFQDEFHSRLKFNRRGLLGMANEGKDSNGSQFFFTLGATPELQGKHTMFGRIEGDTIYNLMKLGETELVGGEGEGSETPLYPVRVTGAEVVVNPFEDMVARAREAPRTRVDDDGREKVKKRKKPAGKNVLSFGGEEGDEEAAAPVLKKAKANPKLVSAGTEEPEKLNNTTLPEAPREKKARRHRSPSPAVISERQATELKKPAARKAAEASRSPTSSPEPEQITKTNKLLDATNAEIAALKASMKRNVDVAPKQQDQPKSALEALIPASSTRGRKRGKASDEKGALDIFKAFKTRLDGLPVAGEQFTDSMPSRPTNGHDPDTAPTGPSTAAGGIGTEDDEANLCDLHFIANCQSCRSWGDDQKPDPEAEADGEGGAAWMSHQLSFAKDKMGKDLTWRKKLEEISVIDPREKPKTIKEERKKVGSDGKTKGKIKP</sequence>
<proteinExistence type="predicted"/>
<name>A0ACC3NH25_9PEZI</name>
<evidence type="ECO:0000313" key="1">
    <source>
        <dbReference type="EMBL" id="KAK3716796.1"/>
    </source>
</evidence>
<gene>
    <name evidence="1" type="primary">CWC27_2</name>
    <name evidence="1" type="ORF">LTR37_006146</name>
</gene>
<organism evidence="1 2">
    <name type="scientific">Vermiconidia calcicola</name>
    <dbReference type="NCBI Taxonomy" id="1690605"/>
    <lineage>
        <taxon>Eukaryota</taxon>
        <taxon>Fungi</taxon>
        <taxon>Dikarya</taxon>
        <taxon>Ascomycota</taxon>
        <taxon>Pezizomycotina</taxon>
        <taxon>Dothideomycetes</taxon>
        <taxon>Dothideomycetidae</taxon>
        <taxon>Mycosphaerellales</taxon>
        <taxon>Extremaceae</taxon>
        <taxon>Vermiconidia</taxon>
    </lineage>
</organism>